<reference evidence="1" key="1">
    <citation type="submission" date="2020-01" db="EMBL/GenBank/DDBJ databases">
        <title>Genome Sequencing of Three Apophysomyces-Like Fungal Strains Confirms a Novel Fungal Genus in the Mucoromycota with divergent Burkholderia-like Endosymbiotic Bacteria.</title>
        <authorList>
            <person name="Stajich J.E."/>
            <person name="Macias A.M."/>
            <person name="Carter-House D."/>
            <person name="Lovett B."/>
            <person name="Kasson L.R."/>
            <person name="Berry K."/>
            <person name="Grigoriev I."/>
            <person name="Chang Y."/>
            <person name="Spatafora J."/>
            <person name="Kasson M.T."/>
        </authorList>
    </citation>
    <scope>NUCLEOTIDE SEQUENCE</scope>
    <source>
        <strain evidence="1">NRRL A-21654</strain>
    </source>
</reference>
<sequence length="408" mass="46254">MLQLFPLELIDTISKSLDSRDLYICMSVSKSWYPLFRIPLYKTKLSIRSSDELSRFIQTVDDSCLGKYVYHIDFRQVDLTLTNAQRLRRLCPNLQSVGFGMDKHSCIHESTMTMQFLENFTASHVTELHMTYGIECSCSEETSVDDSYMNSIIPCLKTLPQLVSLSLCDNAMLPKLGCVDIDNIHYHCPLLESLELNGINLGYFTVPSNIVPASKIRNIKIHHTGMIGSDCSVWLSYFAQKYPSLESVDLTSAGLLWAYTAQHLTLFARGCPRLKRARFGNIAWKYKVLYEVYSANTQLNEVILLPAADLVLPLPNLGFYNLIDVKGFGSLKSLTYTIAPSENFHITIQCFSRIRSLERLELLGCKSPNPEVAMVKVLDSTIRYPQGGWTFNRRRSSSKISYDAVDLV</sequence>
<organism evidence="1 2">
    <name type="scientific">Apophysomyces ossiformis</name>
    <dbReference type="NCBI Taxonomy" id="679940"/>
    <lineage>
        <taxon>Eukaryota</taxon>
        <taxon>Fungi</taxon>
        <taxon>Fungi incertae sedis</taxon>
        <taxon>Mucoromycota</taxon>
        <taxon>Mucoromycotina</taxon>
        <taxon>Mucoromycetes</taxon>
        <taxon>Mucorales</taxon>
        <taxon>Mucorineae</taxon>
        <taxon>Mucoraceae</taxon>
        <taxon>Apophysomyces</taxon>
    </lineage>
</organism>
<dbReference type="InterPro" id="IPR036047">
    <property type="entry name" value="F-box-like_dom_sf"/>
</dbReference>
<dbReference type="InterPro" id="IPR032675">
    <property type="entry name" value="LRR_dom_sf"/>
</dbReference>
<evidence type="ECO:0008006" key="3">
    <source>
        <dbReference type="Google" id="ProtNLM"/>
    </source>
</evidence>
<dbReference type="SUPFAM" id="SSF81383">
    <property type="entry name" value="F-box domain"/>
    <property type="match status" value="1"/>
</dbReference>
<dbReference type="SUPFAM" id="SSF52047">
    <property type="entry name" value="RNI-like"/>
    <property type="match status" value="1"/>
</dbReference>
<gene>
    <name evidence="1" type="ORF">EC973_000746</name>
</gene>
<name>A0A8H7ESF3_9FUNG</name>
<proteinExistence type="predicted"/>
<dbReference type="EMBL" id="JABAYA010000111">
    <property type="protein sequence ID" value="KAF7724789.1"/>
    <property type="molecule type" value="Genomic_DNA"/>
</dbReference>
<dbReference type="Proteomes" id="UP000605846">
    <property type="component" value="Unassembled WGS sequence"/>
</dbReference>
<protein>
    <recommendedName>
        <fullName evidence="3">F-box domain-containing protein</fullName>
    </recommendedName>
</protein>
<evidence type="ECO:0000313" key="2">
    <source>
        <dbReference type="Proteomes" id="UP000605846"/>
    </source>
</evidence>
<dbReference type="Gene3D" id="3.80.10.10">
    <property type="entry name" value="Ribonuclease Inhibitor"/>
    <property type="match status" value="1"/>
</dbReference>
<evidence type="ECO:0000313" key="1">
    <source>
        <dbReference type="EMBL" id="KAF7724789.1"/>
    </source>
</evidence>
<comment type="caution">
    <text evidence="1">The sequence shown here is derived from an EMBL/GenBank/DDBJ whole genome shotgun (WGS) entry which is preliminary data.</text>
</comment>
<dbReference type="OrthoDB" id="2241374at2759"/>
<keyword evidence="2" id="KW-1185">Reference proteome</keyword>
<dbReference type="AlphaFoldDB" id="A0A8H7ESF3"/>
<accession>A0A8H7ESF3</accession>